<dbReference type="FunFam" id="3.40.630.10:FF:000027">
    <property type="entry name" value="N-fatty-acyl-amino acid synthase/hydrolase PM20D1"/>
    <property type="match status" value="1"/>
</dbReference>
<dbReference type="GO" id="GO:0008233">
    <property type="term" value="F:peptidase activity"/>
    <property type="evidence" value="ECO:0007669"/>
    <property type="project" value="UniProtKB-KW"/>
</dbReference>
<keyword evidence="2" id="KW-0645">Protease</keyword>
<dbReference type="Pfam" id="PF01546">
    <property type="entry name" value="Peptidase_M20"/>
    <property type="match status" value="1"/>
</dbReference>
<evidence type="ECO:0000259" key="7">
    <source>
        <dbReference type="Pfam" id="PF07687"/>
    </source>
</evidence>
<keyword evidence="4" id="KW-0378">Hydrolase</keyword>
<dbReference type="EMBL" id="LUAX01000008">
    <property type="protein sequence ID" value="OAM96826.1"/>
    <property type="molecule type" value="Genomic_DNA"/>
</dbReference>
<dbReference type="Pfam" id="PF07687">
    <property type="entry name" value="M20_dimer"/>
    <property type="match status" value="1"/>
</dbReference>
<evidence type="ECO:0000256" key="5">
    <source>
        <dbReference type="ARBA" id="ARBA00022833"/>
    </source>
</evidence>
<dbReference type="Gene3D" id="3.40.630.10">
    <property type="entry name" value="Zn peptidases"/>
    <property type="match status" value="1"/>
</dbReference>
<feature type="domain" description="Peptidase M20 dimerisation" evidence="7">
    <location>
        <begin position="243"/>
        <end position="389"/>
    </location>
</feature>
<dbReference type="GO" id="GO:0006508">
    <property type="term" value="P:proteolysis"/>
    <property type="evidence" value="ECO:0007669"/>
    <property type="project" value="UniProtKB-KW"/>
</dbReference>
<organism evidence="9 10">
    <name type="scientific">Vibrio europaeus</name>
    <dbReference type="NCBI Taxonomy" id="300876"/>
    <lineage>
        <taxon>Bacteria</taxon>
        <taxon>Pseudomonadati</taxon>
        <taxon>Pseudomonadota</taxon>
        <taxon>Gammaproteobacteria</taxon>
        <taxon>Vibrionales</taxon>
        <taxon>Vibrionaceae</taxon>
        <taxon>Vibrio</taxon>
        <taxon>Vibrio oreintalis group</taxon>
    </lineage>
</organism>
<evidence type="ECO:0000256" key="3">
    <source>
        <dbReference type="ARBA" id="ARBA00022723"/>
    </source>
</evidence>
<name>A0A178J5W6_9VIBR</name>
<evidence type="ECO:0000256" key="2">
    <source>
        <dbReference type="ARBA" id="ARBA00022670"/>
    </source>
</evidence>
<sequence length="498" mass="55065">MTLRSFVSLVSLALLILVFTLLIRTWLHQKALPSQPHIEQKPANAAQLTRLSQAIQFPTVSRLDGRDPNATRVDPAVFLGFHRWLAGAYPLVHRDLELERINQFSLLYRWPGSDPKARPIVLTAHQDIVPYAISTRKTWIHPPYSGAIKDGYVWGRGTMDDKASMLAILESIEALLLSGAKPQRDIYLAFGHDEEVGGEHGAKAMAERLARLGVNPALVLDEGGFVLDEVVPGVPVPVALIGVAEKGYLNVSLTAKGIPGHSSMPPAQTTPGRLARAISRLEDHPMQAEYSGATQQLFDATSGYMAFNYRLLFANLWLFKPLLLDQLTASAATNAVVRTTMAVTLLNAGVKDNVLAPEATANINVRLLPNTEPKQVLEYIEAIIDDPAIQVDIRPPYNRATPISEQNNRAFKILKHTTEKVFGASRTVVAPYLTINATDARHYIELTSRVYRFLPLALDDSDLPRIHGPNERISIEAYGQMLTFYRSLVQQLAMPNLN</sequence>
<evidence type="ECO:0000313" key="9">
    <source>
        <dbReference type="EMBL" id="OAM96826.1"/>
    </source>
</evidence>
<dbReference type="EMBL" id="JAPFIT010000033">
    <property type="protein sequence ID" value="MDC5743531.1"/>
    <property type="molecule type" value="Genomic_DNA"/>
</dbReference>
<proteinExistence type="inferred from homology"/>
<comment type="caution">
    <text evidence="9">The sequence shown here is derived from an EMBL/GenBank/DDBJ whole genome shotgun (WGS) entry which is preliminary data.</text>
</comment>
<evidence type="ECO:0000313" key="11">
    <source>
        <dbReference type="Proteomes" id="UP001150001"/>
    </source>
</evidence>
<dbReference type="InterPro" id="IPR036264">
    <property type="entry name" value="Bact_exopeptidase_dim_dom"/>
</dbReference>
<dbReference type="Gene3D" id="3.30.70.360">
    <property type="match status" value="1"/>
</dbReference>
<dbReference type="PANTHER" id="PTHR45962">
    <property type="entry name" value="N-FATTY-ACYL-AMINO ACID SYNTHASE/HYDROLASE PM20D1"/>
    <property type="match status" value="1"/>
</dbReference>
<keyword evidence="5" id="KW-0862">Zinc</keyword>
<gene>
    <name evidence="9" type="ORF">AZ468_24375</name>
    <name evidence="8" type="ORF">OPW20_26060</name>
</gene>
<dbReference type="Gene3D" id="1.10.150.900">
    <property type="match status" value="1"/>
</dbReference>
<dbReference type="Proteomes" id="UP001150001">
    <property type="component" value="Unassembled WGS sequence"/>
</dbReference>
<dbReference type="GO" id="GO:0046872">
    <property type="term" value="F:metal ion binding"/>
    <property type="evidence" value="ECO:0007669"/>
    <property type="project" value="UniProtKB-KW"/>
</dbReference>
<keyword evidence="6" id="KW-0472">Membrane</keyword>
<feature type="transmembrane region" description="Helical" evidence="6">
    <location>
        <begin position="6"/>
        <end position="27"/>
    </location>
</feature>
<keyword evidence="3" id="KW-0479">Metal-binding</keyword>
<dbReference type="OrthoDB" id="3665926at2"/>
<keyword evidence="11" id="KW-1185">Reference proteome</keyword>
<dbReference type="InterPro" id="IPR002933">
    <property type="entry name" value="Peptidase_M20"/>
</dbReference>
<dbReference type="InterPro" id="IPR011650">
    <property type="entry name" value="Peptidase_M20_dimer"/>
</dbReference>
<evidence type="ECO:0000256" key="4">
    <source>
        <dbReference type="ARBA" id="ARBA00022801"/>
    </source>
</evidence>
<comment type="similarity">
    <text evidence="1">Belongs to the peptidase M20A family.</text>
</comment>
<reference evidence="8" key="2">
    <citation type="submission" date="2022-11" db="EMBL/GenBank/DDBJ databases">
        <title>Role of the vibriolysin VemA secreted by the emergent pathogen Vibrio europaeus in the colonization of Manila clam mucus.</title>
        <authorList>
            <person name="Martinez C."/>
            <person name="Rodriguez S."/>
            <person name="Vences A."/>
            <person name="Barja J.L."/>
            <person name="Toranzo A.E."/>
            <person name="Dubert J."/>
        </authorList>
    </citation>
    <scope>NUCLEOTIDE SEQUENCE</scope>
    <source>
        <strain evidence="8">3454</strain>
    </source>
</reference>
<evidence type="ECO:0000256" key="6">
    <source>
        <dbReference type="SAM" id="Phobius"/>
    </source>
</evidence>
<protein>
    <submittedName>
        <fullName evidence="8">M20 family peptidase</fullName>
    </submittedName>
</protein>
<evidence type="ECO:0000256" key="1">
    <source>
        <dbReference type="ARBA" id="ARBA00006247"/>
    </source>
</evidence>
<accession>A0A178J5W6</accession>
<dbReference type="InterPro" id="IPR047177">
    <property type="entry name" value="Pept_M20A"/>
</dbReference>
<evidence type="ECO:0000313" key="10">
    <source>
        <dbReference type="Proteomes" id="UP000094761"/>
    </source>
</evidence>
<keyword evidence="6" id="KW-0812">Transmembrane</keyword>
<keyword evidence="6" id="KW-1133">Transmembrane helix</keyword>
<dbReference type="GeneID" id="78078859"/>
<keyword evidence="9" id="KW-0614">Plasmid</keyword>
<dbReference type="RefSeq" id="WP_069669821.1">
    <property type="nucleotide sequence ID" value="NZ_JAPFIM010000025.1"/>
</dbReference>
<reference evidence="9 10" key="1">
    <citation type="submission" date="2016-03" db="EMBL/GenBank/DDBJ databases">
        <title>Draft genome sequence of the Vibrio tubiashii subs. europaeus.</title>
        <authorList>
            <person name="Spinard E."/>
            <person name="Dubert J."/>
            <person name="Nelson D.R."/>
            <person name="Barja J.L."/>
        </authorList>
    </citation>
    <scope>NUCLEOTIDE SEQUENCE [LARGE SCALE GENOMIC DNA]</scope>
    <source>
        <strain evidence="10">PP-638</strain>
        <strain evidence="9">PP2-638</strain>
        <plasmid evidence="9">p251_like</plasmid>
    </source>
</reference>
<dbReference type="SUPFAM" id="SSF55031">
    <property type="entry name" value="Bacterial exopeptidase dimerisation domain"/>
    <property type="match status" value="1"/>
</dbReference>
<dbReference type="Proteomes" id="UP000094761">
    <property type="component" value="Unassembled WGS sequence"/>
</dbReference>
<geneLocation type="plasmid" evidence="9">
    <name>p251_like</name>
</geneLocation>
<dbReference type="SUPFAM" id="SSF53187">
    <property type="entry name" value="Zn-dependent exopeptidases"/>
    <property type="match status" value="1"/>
</dbReference>
<dbReference type="AlphaFoldDB" id="A0A178J5W6"/>
<evidence type="ECO:0000313" key="8">
    <source>
        <dbReference type="EMBL" id="MDC5743531.1"/>
    </source>
</evidence>
<dbReference type="PANTHER" id="PTHR45962:SF1">
    <property type="entry name" value="N-FATTY-ACYL-AMINO ACID SYNTHASE_HYDROLASE PM20D1"/>
    <property type="match status" value="1"/>
</dbReference>